<feature type="transmembrane region" description="Helical" evidence="1">
    <location>
        <begin position="658"/>
        <end position="676"/>
    </location>
</feature>
<feature type="transmembrane region" description="Helical" evidence="1">
    <location>
        <begin position="1168"/>
        <end position="1185"/>
    </location>
</feature>
<comment type="caution">
    <text evidence="2">The sequence shown here is derived from an EMBL/GenBank/DDBJ whole genome shotgun (WGS) entry which is preliminary data.</text>
</comment>
<dbReference type="Proteomes" id="UP001642464">
    <property type="component" value="Unassembled WGS sequence"/>
</dbReference>
<feature type="transmembrane region" description="Helical" evidence="1">
    <location>
        <begin position="1191"/>
        <end position="1211"/>
    </location>
</feature>
<gene>
    <name evidence="2" type="ORF">SCF082_LOCUS50516</name>
</gene>
<reference evidence="2 3" key="1">
    <citation type="submission" date="2024-02" db="EMBL/GenBank/DDBJ databases">
        <authorList>
            <person name="Chen Y."/>
            <person name="Shah S."/>
            <person name="Dougan E. K."/>
            <person name="Thang M."/>
            <person name="Chan C."/>
        </authorList>
    </citation>
    <scope>NUCLEOTIDE SEQUENCE [LARGE SCALE GENOMIC DNA]</scope>
</reference>
<feature type="transmembrane region" description="Helical" evidence="1">
    <location>
        <begin position="812"/>
        <end position="831"/>
    </location>
</feature>
<evidence type="ECO:0000256" key="1">
    <source>
        <dbReference type="SAM" id="Phobius"/>
    </source>
</evidence>
<feature type="transmembrane region" description="Helical" evidence="1">
    <location>
        <begin position="236"/>
        <end position="266"/>
    </location>
</feature>
<feature type="transmembrane region" description="Helical" evidence="1">
    <location>
        <begin position="965"/>
        <end position="986"/>
    </location>
</feature>
<proteinExistence type="predicted"/>
<feature type="transmembrane region" description="Helical" evidence="1">
    <location>
        <begin position="1123"/>
        <end position="1148"/>
    </location>
</feature>
<feature type="transmembrane region" description="Helical" evidence="1">
    <location>
        <begin position="47"/>
        <end position="67"/>
    </location>
</feature>
<keyword evidence="1" id="KW-0812">Transmembrane</keyword>
<feature type="transmembrane region" description="Helical" evidence="1">
    <location>
        <begin position="12"/>
        <end position="35"/>
    </location>
</feature>
<feature type="transmembrane region" description="Helical" evidence="1">
    <location>
        <begin position="890"/>
        <end position="912"/>
    </location>
</feature>
<feature type="transmembrane region" description="Helical" evidence="1">
    <location>
        <begin position="312"/>
        <end position="330"/>
    </location>
</feature>
<feature type="transmembrane region" description="Helical" evidence="1">
    <location>
        <begin position="87"/>
        <end position="105"/>
    </location>
</feature>
<keyword evidence="1" id="KW-0472">Membrane</keyword>
<feature type="transmembrane region" description="Helical" evidence="1">
    <location>
        <begin position="614"/>
        <end position="637"/>
    </location>
</feature>
<evidence type="ECO:0000313" key="2">
    <source>
        <dbReference type="EMBL" id="CAK9108626.1"/>
    </source>
</evidence>
<keyword evidence="3" id="KW-1185">Reference proteome</keyword>
<feature type="transmembrane region" description="Helical" evidence="1">
    <location>
        <begin position="286"/>
        <end position="305"/>
    </location>
</feature>
<accession>A0ABP0S8F1</accession>
<feature type="transmembrane region" description="Helical" evidence="1">
    <location>
        <begin position="932"/>
        <end position="953"/>
    </location>
</feature>
<protein>
    <submittedName>
        <fullName evidence="2">Uncharacterized protein</fullName>
    </submittedName>
</protein>
<organism evidence="2 3">
    <name type="scientific">Durusdinium trenchii</name>
    <dbReference type="NCBI Taxonomy" id="1381693"/>
    <lineage>
        <taxon>Eukaryota</taxon>
        <taxon>Sar</taxon>
        <taxon>Alveolata</taxon>
        <taxon>Dinophyceae</taxon>
        <taxon>Suessiales</taxon>
        <taxon>Symbiodiniaceae</taxon>
        <taxon>Durusdinium</taxon>
    </lineage>
</organism>
<dbReference type="EMBL" id="CAXAMM010043128">
    <property type="protein sequence ID" value="CAK9108626.1"/>
    <property type="molecule type" value="Genomic_DNA"/>
</dbReference>
<name>A0ABP0S8F1_9DINO</name>
<sequence>MTSGRPGGVLVWGLWVFLVTIFSLPSILFAFAQSLPAHNTSGLSEEFLSFVHKIAPVLTVLIDMVVAVPMSTQYSAWSGLKTDRLLMTFRLFSAWLLPLITTVILDENCISGWKWTWTVCQAGSSEHRRFDWSIYDQEILSAQRSICNLSLTWWSDGRCSRAIIGNLTPFLLKKLLTRCTIQPLILWLQWQVSRLEHQDNLQRGRHLRLLGIGPKTSGFLAPLQQMSWLTTQLELLAFWTPFIPLLSLGILSAGIANLLMFDLGIWGFGVTLPSDSVNKGAAVSGSYLRFALGAGCCFQLWYAFSTRMYGRYVLLIFSLTVMGPWAKYFLPLDVASRHFWRQESEMEVNEFEMSEVRRSPEASVGDVACPEMERDLGRNAFLLWCRALLHLEDTAVNKQTLFACQSLPAHNTSGLSDEMLNLFHGIAPALTVLIDMVLAVKISVKYSKLSGANAEKLLMTFRLFSAWMLPLLITVVLDENCIGGWKWTWTACRAGSSQHKYFDWRIYDEEILNTEKDICSLSETWWLDGRCSRAIVGNLAPFLLQKLLVRSTVQPLVLWLLWRVSRLESHEDPQQGRHLKLFGSGPKTSGSLQPLQQMSLLTTQMEILAFWTPFIPLLSLGILGAGIANLLIFDLGVWGFGVKLPSDEMNQGARLSRWYLLFALCAGCCFQLWHAFSTGMYGRSLLLAFSVTMIGPWAKGLLPVEAARRHFWKDLESANETRLIEMGVAMFCTSSFGCVDLWRLLFDEQHIKTVLAELGFPEVDLEVQKLCSLEGFSCDAHQRLVRLDLSLRDLRGRLPKELGELEVWTSNIYALGGFLLLLFFVLLCHLPQRRRVQETSRNLDVSTTARVVSSNLALLLGFPVGSQRVFRRLLGEDVFRRPLLGRARRVLVWLLWVFIVATFSLPSVLYAFAQSLPAHNTSGLDEALLKLVHGAAPALTVLIDMVLAVPVSAQYSFLTGVKTDRLLMTFRLFSAWLLPVLITVILDENCLSGWKWTWTVCQEGSAENQYFYWSIYGEEILNTRRDICNLSQTWWSDGCCSRAIVGNLTPFLLKKLLVRSSMQPLISWLMWRLSRLEHQEDPQKGRHLKLFGFGPKTTSSLHPLQQMSLLTTQMELLAFWTPFIPLLSLGILGAGTANLLIFDLGVWVFRVKLPSDEMNRNAGLSRSYLSFALIAGCCFQLWHAFSTQMYGRYVLLIFSLAVMGPWAKCLLPIESARGLFWADAEKASETEFIEMAIRMDMDEAL</sequence>
<keyword evidence="1" id="KW-1133">Transmembrane helix</keyword>
<evidence type="ECO:0000313" key="3">
    <source>
        <dbReference type="Proteomes" id="UP001642464"/>
    </source>
</evidence>